<gene>
    <name evidence="3" type="ORF">N8I77_000459</name>
</gene>
<dbReference type="AlphaFoldDB" id="A0AAD9SQ15"/>
<name>A0AAD9SQ15_PHOAM</name>
<dbReference type="InterPro" id="IPR013655">
    <property type="entry name" value="PAS_fold_3"/>
</dbReference>
<dbReference type="InterPro" id="IPR035965">
    <property type="entry name" value="PAS-like_dom_sf"/>
</dbReference>
<evidence type="ECO:0000313" key="4">
    <source>
        <dbReference type="Proteomes" id="UP001265746"/>
    </source>
</evidence>
<feature type="compositionally biased region" description="Low complexity" evidence="1">
    <location>
        <begin position="287"/>
        <end position="301"/>
    </location>
</feature>
<feature type="compositionally biased region" description="Polar residues" evidence="1">
    <location>
        <begin position="555"/>
        <end position="570"/>
    </location>
</feature>
<feature type="compositionally biased region" description="Polar residues" evidence="1">
    <location>
        <begin position="304"/>
        <end position="323"/>
    </location>
</feature>
<feature type="compositionally biased region" description="Polar residues" evidence="1">
    <location>
        <begin position="510"/>
        <end position="530"/>
    </location>
</feature>
<proteinExistence type="predicted"/>
<dbReference type="NCBIfam" id="TIGR00229">
    <property type="entry name" value="sensory_box"/>
    <property type="match status" value="1"/>
</dbReference>
<dbReference type="EMBL" id="JAUJFL010000001">
    <property type="protein sequence ID" value="KAK2613552.1"/>
    <property type="molecule type" value="Genomic_DNA"/>
</dbReference>
<feature type="compositionally biased region" description="Polar residues" evidence="1">
    <location>
        <begin position="538"/>
        <end position="547"/>
    </location>
</feature>
<dbReference type="CDD" id="cd00130">
    <property type="entry name" value="PAS"/>
    <property type="match status" value="1"/>
</dbReference>
<feature type="domain" description="PAS" evidence="2">
    <location>
        <begin position="1"/>
        <end position="47"/>
    </location>
</feature>
<reference evidence="3" key="1">
    <citation type="submission" date="2023-06" db="EMBL/GenBank/DDBJ databases">
        <authorList>
            <person name="Noh H."/>
        </authorList>
    </citation>
    <scope>NUCLEOTIDE SEQUENCE</scope>
    <source>
        <strain evidence="3">DUCC20226</strain>
    </source>
</reference>
<evidence type="ECO:0000256" key="1">
    <source>
        <dbReference type="SAM" id="MobiDB-lite"/>
    </source>
</evidence>
<dbReference type="Proteomes" id="UP001265746">
    <property type="component" value="Unassembled WGS sequence"/>
</dbReference>
<evidence type="ECO:0000313" key="3">
    <source>
        <dbReference type="EMBL" id="KAK2613552.1"/>
    </source>
</evidence>
<accession>A0AAD9SQ15</accession>
<dbReference type="SUPFAM" id="SSF55785">
    <property type="entry name" value="PYP-like sensor domain (PAS domain)"/>
    <property type="match status" value="1"/>
</dbReference>
<sequence length="576" mass="63215">MGTDDLMLDLTPDCNILFASDSITDILGWRPEEVHGRSVFSYFHPDEVPFARSIHSRGILLDKAASLHYARLVTRDGQWASCECCFTVVHDVLVACTSIYRRDQKSERRAIEGAQIRRIFSSSPRDPRYHMLEHLSPKFKMPPVEREPRAALILNRFTRNLSIMFSTNAVASVLGLTPDQVKDKSFYRCIQERCLPDAVKCLEGAKANDSIAYLRFWSRDPREAEDFEDGNDEADGEDHPMDDEDRHSSTSDSEGGGAELDSHMALDEDDTTVRGGIKQEEEDESMDSVPSASSSSVHEPAGTAASSSRSGNPQPGLSSQRASAGNAVQRRRPGRRQQRRRGPQQPLPAVELEAVVSCTSDGLVVVLRRARPAIPPAHPPLALPWDFENGLFAAPWAPQPVRPFVPPEMLYTFRPPLMPQYMPLQDHVRAAGGPPNDQLMLSIREVGVFAWGLCGINGNLHAFSHGNPMDEAVPPDGLPVWDPSATGSPYQPPENQAAAKWAAMVAQQSPFGSSVSSGTHRQRELQQQMHSPMYYSFASASGTQSRSSEPHVPSSGPSAGHTTQASSQPGTPHDLS</sequence>
<dbReference type="SMART" id="SM00091">
    <property type="entry name" value="PAS"/>
    <property type="match status" value="1"/>
</dbReference>
<organism evidence="3 4">
    <name type="scientific">Phomopsis amygdali</name>
    <name type="common">Fusicoccum amygdali</name>
    <dbReference type="NCBI Taxonomy" id="1214568"/>
    <lineage>
        <taxon>Eukaryota</taxon>
        <taxon>Fungi</taxon>
        <taxon>Dikarya</taxon>
        <taxon>Ascomycota</taxon>
        <taxon>Pezizomycotina</taxon>
        <taxon>Sordariomycetes</taxon>
        <taxon>Sordariomycetidae</taxon>
        <taxon>Diaporthales</taxon>
        <taxon>Diaporthaceae</taxon>
        <taxon>Diaporthe</taxon>
    </lineage>
</organism>
<dbReference type="Pfam" id="PF08447">
    <property type="entry name" value="PAS_3"/>
    <property type="match status" value="1"/>
</dbReference>
<feature type="region of interest" description="Disordered" evidence="1">
    <location>
        <begin position="510"/>
        <end position="576"/>
    </location>
</feature>
<feature type="region of interest" description="Disordered" evidence="1">
    <location>
        <begin position="476"/>
        <end position="496"/>
    </location>
</feature>
<feature type="compositionally biased region" description="Basic residues" evidence="1">
    <location>
        <begin position="329"/>
        <end position="342"/>
    </location>
</feature>
<dbReference type="PROSITE" id="PS50112">
    <property type="entry name" value="PAS"/>
    <property type="match status" value="1"/>
</dbReference>
<dbReference type="InterPro" id="IPR000014">
    <property type="entry name" value="PAS"/>
</dbReference>
<feature type="compositionally biased region" description="Acidic residues" evidence="1">
    <location>
        <begin position="225"/>
        <end position="243"/>
    </location>
</feature>
<feature type="region of interest" description="Disordered" evidence="1">
    <location>
        <begin position="224"/>
        <end position="348"/>
    </location>
</feature>
<evidence type="ECO:0000259" key="2">
    <source>
        <dbReference type="PROSITE" id="PS50112"/>
    </source>
</evidence>
<dbReference type="Gene3D" id="3.30.450.20">
    <property type="entry name" value="PAS domain"/>
    <property type="match status" value="1"/>
</dbReference>
<keyword evidence="4" id="KW-1185">Reference proteome</keyword>
<protein>
    <recommendedName>
        <fullName evidence="2">PAS domain-containing protein</fullName>
    </recommendedName>
</protein>
<comment type="caution">
    <text evidence="3">The sequence shown here is derived from an EMBL/GenBank/DDBJ whole genome shotgun (WGS) entry which is preliminary data.</text>
</comment>